<name>A0A3S1AGL5_ELYCH</name>
<dbReference type="OrthoDB" id="6117674at2759"/>
<dbReference type="AlphaFoldDB" id="A0A3S1AGL5"/>
<gene>
    <name evidence="2" type="ORF">EGW08_000714</name>
</gene>
<sequence length="155" mass="17554">MRRLIGDPVVEYGLPTQKVRIRCQFNVIEIMAPTSNDLLQTHVRKLTHLPTSSHRVPPSRVSAFLQNARFVFIRRDGYLGPLQQPYDGPYRVIALGDKTFRVMIGDRQEVISTDRLKTAHVQLSDPVPIAQPPRRGRPPHHIDNQGELGVAPQPN</sequence>
<feature type="region of interest" description="Disordered" evidence="1">
    <location>
        <begin position="125"/>
        <end position="155"/>
    </location>
</feature>
<organism evidence="2 3">
    <name type="scientific">Elysia chlorotica</name>
    <name type="common">Eastern emerald elysia</name>
    <name type="synonym">Sea slug</name>
    <dbReference type="NCBI Taxonomy" id="188477"/>
    <lineage>
        <taxon>Eukaryota</taxon>
        <taxon>Metazoa</taxon>
        <taxon>Spiralia</taxon>
        <taxon>Lophotrochozoa</taxon>
        <taxon>Mollusca</taxon>
        <taxon>Gastropoda</taxon>
        <taxon>Heterobranchia</taxon>
        <taxon>Euthyneura</taxon>
        <taxon>Panpulmonata</taxon>
        <taxon>Sacoglossa</taxon>
        <taxon>Placobranchoidea</taxon>
        <taxon>Plakobranchidae</taxon>
        <taxon>Elysia</taxon>
    </lineage>
</organism>
<evidence type="ECO:0000256" key="1">
    <source>
        <dbReference type="SAM" id="MobiDB-lite"/>
    </source>
</evidence>
<dbReference type="PANTHER" id="PTHR38681:SF1">
    <property type="entry name" value="RETROVIRUS-RELATED POL POLYPROTEIN FROM TRANSPOSON 412-LIKE PROTEIN"/>
    <property type="match status" value="1"/>
</dbReference>
<keyword evidence="3" id="KW-1185">Reference proteome</keyword>
<proteinExistence type="predicted"/>
<accession>A0A3S1AGL5</accession>
<evidence type="ECO:0000313" key="3">
    <source>
        <dbReference type="Proteomes" id="UP000271974"/>
    </source>
</evidence>
<evidence type="ECO:0000313" key="2">
    <source>
        <dbReference type="EMBL" id="RUS91493.1"/>
    </source>
</evidence>
<dbReference type="PANTHER" id="PTHR38681">
    <property type="entry name" value="RETROVIRUS-RELATED POL POLYPROTEIN FROM TRANSPOSON 412-LIKE PROTEIN-RELATED"/>
    <property type="match status" value="1"/>
</dbReference>
<dbReference type="Proteomes" id="UP000271974">
    <property type="component" value="Unassembled WGS sequence"/>
</dbReference>
<protein>
    <submittedName>
        <fullName evidence="2">Uncharacterized protein</fullName>
    </submittedName>
</protein>
<reference evidence="2 3" key="1">
    <citation type="submission" date="2019-01" db="EMBL/GenBank/DDBJ databases">
        <title>A draft genome assembly of the solar-powered sea slug Elysia chlorotica.</title>
        <authorList>
            <person name="Cai H."/>
            <person name="Li Q."/>
            <person name="Fang X."/>
            <person name="Li J."/>
            <person name="Curtis N.E."/>
            <person name="Altenburger A."/>
            <person name="Shibata T."/>
            <person name="Feng M."/>
            <person name="Maeda T."/>
            <person name="Schwartz J.A."/>
            <person name="Shigenobu S."/>
            <person name="Lundholm N."/>
            <person name="Nishiyama T."/>
            <person name="Yang H."/>
            <person name="Hasebe M."/>
            <person name="Li S."/>
            <person name="Pierce S.K."/>
            <person name="Wang J."/>
        </authorList>
    </citation>
    <scope>NUCLEOTIDE SEQUENCE [LARGE SCALE GENOMIC DNA]</scope>
    <source>
        <strain evidence="2">EC2010</strain>
        <tissue evidence="2">Whole organism of an adult</tissue>
    </source>
</reference>
<dbReference type="STRING" id="188477.A0A3S1AGL5"/>
<dbReference type="EMBL" id="RQTK01000010">
    <property type="protein sequence ID" value="RUS91493.1"/>
    <property type="molecule type" value="Genomic_DNA"/>
</dbReference>
<comment type="caution">
    <text evidence="2">The sequence shown here is derived from an EMBL/GenBank/DDBJ whole genome shotgun (WGS) entry which is preliminary data.</text>
</comment>